<evidence type="ECO:0000256" key="1">
    <source>
        <dbReference type="ARBA" id="ARBA00004141"/>
    </source>
</evidence>
<reference evidence="7" key="1">
    <citation type="submission" date="2023-10" db="EMBL/GenBank/DDBJ databases">
        <title>Genome assembly of Pristionchus species.</title>
        <authorList>
            <person name="Yoshida K."/>
            <person name="Sommer R.J."/>
        </authorList>
    </citation>
    <scope>NUCLEOTIDE SEQUENCE</scope>
    <source>
        <strain evidence="7">RS0144</strain>
    </source>
</reference>
<dbReference type="EMBL" id="BTSX01000004">
    <property type="protein sequence ID" value="GMS94236.1"/>
    <property type="molecule type" value="Genomic_DNA"/>
</dbReference>
<keyword evidence="3 6" id="KW-0812">Transmembrane</keyword>
<feature type="non-terminal residue" evidence="7">
    <location>
        <position position="139"/>
    </location>
</feature>
<protein>
    <recommendedName>
        <fullName evidence="9">G protein-coupled receptor</fullName>
    </recommendedName>
</protein>
<evidence type="ECO:0000256" key="5">
    <source>
        <dbReference type="ARBA" id="ARBA00023136"/>
    </source>
</evidence>
<feature type="transmembrane region" description="Helical" evidence="6">
    <location>
        <begin position="89"/>
        <end position="116"/>
    </location>
</feature>
<dbReference type="Pfam" id="PF10317">
    <property type="entry name" value="7TM_GPCR_Srd"/>
    <property type="match status" value="1"/>
</dbReference>
<evidence type="ECO:0008006" key="9">
    <source>
        <dbReference type="Google" id="ProtNLM"/>
    </source>
</evidence>
<dbReference type="Proteomes" id="UP001432027">
    <property type="component" value="Unassembled WGS sequence"/>
</dbReference>
<accession>A0AAV5TIY0</accession>
<dbReference type="AlphaFoldDB" id="A0AAV5TIY0"/>
<gene>
    <name evidence="7" type="ORF">PENTCL1PPCAC_16411</name>
</gene>
<proteinExistence type="inferred from homology"/>
<sequence length="139" mass="16194">MFLSPFHYIICIFSSSFNLLLLFLIIFHTHKELKKSHSAMLVTLCIYELFTSFSSFIVFPRIIPLGSEGILCVYSGPCVYLESDYTWFLFYSLVLHGFTMYNFQMTANFCFLYYLVKYQDPGVGRVIQANFLLLSPILL</sequence>
<evidence type="ECO:0000256" key="6">
    <source>
        <dbReference type="SAM" id="Phobius"/>
    </source>
</evidence>
<comment type="caution">
    <text evidence="7">The sequence shown here is derived from an EMBL/GenBank/DDBJ whole genome shotgun (WGS) entry which is preliminary data.</text>
</comment>
<organism evidence="7 8">
    <name type="scientific">Pristionchus entomophagus</name>
    <dbReference type="NCBI Taxonomy" id="358040"/>
    <lineage>
        <taxon>Eukaryota</taxon>
        <taxon>Metazoa</taxon>
        <taxon>Ecdysozoa</taxon>
        <taxon>Nematoda</taxon>
        <taxon>Chromadorea</taxon>
        <taxon>Rhabditida</taxon>
        <taxon>Rhabditina</taxon>
        <taxon>Diplogasteromorpha</taxon>
        <taxon>Diplogasteroidea</taxon>
        <taxon>Neodiplogasteridae</taxon>
        <taxon>Pristionchus</taxon>
    </lineage>
</organism>
<feature type="transmembrane region" description="Helical" evidence="6">
    <location>
        <begin position="6"/>
        <end position="27"/>
    </location>
</feature>
<evidence type="ECO:0000256" key="3">
    <source>
        <dbReference type="ARBA" id="ARBA00022692"/>
    </source>
</evidence>
<evidence type="ECO:0000313" key="7">
    <source>
        <dbReference type="EMBL" id="GMS94236.1"/>
    </source>
</evidence>
<evidence type="ECO:0000256" key="2">
    <source>
        <dbReference type="ARBA" id="ARBA00009166"/>
    </source>
</evidence>
<comment type="subcellular location">
    <subcellularLocation>
        <location evidence="1">Membrane</location>
        <topology evidence="1">Multi-pass membrane protein</topology>
    </subcellularLocation>
</comment>
<name>A0AAV5TIY0_9BILA</name>
<dbReference type="GO" id="GO:0016020">
    <property type="term" value="C:membrane"/>
    <property type="evidence" value="ECO:0007669"/>
    <property type="project" value="UniProtKB-SubCell"/>
</dbReference>
<evidence type="ECO:0000313" key="8">
    <source>
        <dbReference type="Proteomes" id="UP001432027"/>
    </source>
</evidence>
<dbReference type="PANTHER" id="PTHR22945">
    <property type="entry name" value="SERPENTINE RECEPTOR, CLASS D DELTA"/>
    <property type="match status" value="1"/>
</dbReference>
<comment type="similarity">
    <text evidence="2">Belongs to the nematode receptor-like protein srd family.</text>
</comment>
<keyword evidence="5 6" id="KW-0472">Membrane</keyword>
<feature type="transmembrane region" description="Helical" evidence="6">
    <location>
        <begin position="39"/>
        <end position="59"/>
    </location>
</feature>
<evidence type="ECO:0000256" key="4">
    <source>
        <dbReference type="ARBA" id="ARBA00022989"/>
    </source>
</evidence>
<keyword evidence="4 6" id="KW-1133">Transmembrane helix</keyword>
<keyword evidence="8" id="KW-1185">Reference proteome</keyword>
<dbReference type="InterPro" id="IPR050920">
    <property type="entry name" value="Nematode_rcpt-like_delta"/>
</dbReference>
<dbReference type="PANTHER" id="PTHR22945:SF40">
    <property type="entry name" value="SERPENTINE RECEPTOR, CLASS D (DELTA)-RELATED"/>
    <property type="match status" value="1"/>
</dbReference>
<dbReference type="InterPro" id="IPR019421">
    <property type="entry name" value="7TM_GPCR_serpentine_rcpt_Srd"/>
</dbReference>